<sequence length="383" mass="39925">MIRSFLPSLRRARLQVPAPIMLLIGMFTLHTGSALAVTAFAQASPATVTWLRLTWAALLLLALGGRSLWRAVREATWRERGAVVILGTASAGMMMFYSEATARIELGTATAIEFLGTLVVAVAAMRRRRELVWIVAAIAGVLCLTRPWQGDLDLLGVGFALAGAVCVVFYIVLTQKVGAGFGAVHGLALTMGVGSLVTAPFGAPAVIAAPDLDLILFTLFIALLFPMVPFLLEMIALQRMTRTAYSTFSSMEPGVALVMGLIIIGQAPAALQIVGMALVVVAGIGATRGERGDRPAVPEIVRERRDRAAPAEGTVDADAVKDVALTMDPGSTGSAATDPGAPDLGATDPGSTDPGSTEGDTVKVSGAELVDAGPALRPRRRAT</sequence>
<keyword evidence="5 7" id="KW-0472">Membrane</keyword>
<name>A0ABU2M9V4_9ACTN</name>
<dbReference type="InterPro" id="IPR050638">
    <property type="entry name" value="AA-Vitamin_Transporters"/>
</dbReference>
<evidence type="ECO:0000313" key="9">
    <source>
        <dbReference type="EMBL" id="MDT0329322.1"/>
    </source>
</evidence>
<feature type="transmembrane region" description="Helical" evidence="7">
    <location>
        <begin position="81"/>
        <end position="98"/>
    </location>
</feature>
<feature type="transmembrane region" description="Helical" evidence="7">
    <location>
        <begin position="131"/>
        <end position="148"/>
    </location>
</feature>
<keyword evidence="3 7" id="KW-0812">Transmembrane</keyword>
<dbReference type="InterPro" id="IPR000620">
    <property type="entry name" value="EamA_dom"/>
</dbReference>
<protein>
    <submittedName>
        <fullName evidence="9">EamA family transporter</fullName>
    </submittedName>
</protein>
<organism evidence="9 10">
    <name type="scientific">Nocardiopsis lambiniae</name>
    <dbReference type="NCBI Taxonomy" id="3075539"/>
    <lineage>
        <taxon>Bacteria</taxon>
        <taxon>Bacillati</taxon>
        <taxon>Actinomycetota</taxon>
        <taxon>Actinomycetes</taxon>
        <taxon>Streptosporangiales</taxon>
        <taxon>Nocardiopsidaceae</taxon>
        <taxon>Nocardiopsis</taxon>
    </lineage>
</organism>
<dbReference type="Proteomes" id="UP001183390">
    <property type="component" value="Unassembled WGS sequence"/>
</dbReference>
<accession>A0ABU2M9V4</accession>
<evidence type="ECO:0000256" key="4">
    <source>
        <dbReference type="ARBA" id="ARBA00022989"/>
    </source>
</evidence>
<dbReference type="Pfam" id="PF00892">
    <property type="entry name" value="EamA"/>
    <property type="match status" value="1"/>
</dbReference>
<comment type="similarity">
    <text evidence="2">Belongs to the EamA transporter family.</text>
</comment>
<keyword evidence="10" id="KW-1185">Reference proteome</keyword>
<dbReference type="EMBL" id="JAVREP010000007">
    <property type="protein sequence ID" value="MDT0329322.1"/>
    <property type="molecule type" value="Genomic_DNA"/>
</dbReference>
<feature type="compositionally biased region" description="Polar residues" evidence="6">
    <location>
        <begin position="349"/>
        <end position="359"/>
    </location>
</feature>
<dbReference type="PANTHER" id="PTHR32322">
    <property type="entry name" value="INNER MEMBRANE TRANSPORTER"/>
    <property type="match status" value="1"/>
</dbReference>
<feature type="transmembrane region" description="Helical" evidence="7">
    <location>
        <begin position="185"/>
        <end position="208"/>
    </location>
</feature>
<feature type="transmembrane region" description="Helical" evidence="7">
    <location>
        <begin position="270"/>
        <end position="287"/>
    </location>
</feature>
<feature type="transmembrane region" description="Helical" evidence="7">
    <location>
        <begin position="20"/>
        <end position="43"/>
    </location>
</feature>
<dbReference type="PANTHER" id="PTHR32322:SF2">
    <property type="entry name" value="EAMA DOMAIN-CONTAINING PROTEIN"/>
    <property type="match status" value="1"/>
</dbReference>
<keyword evidence="4 7" id="KW-1133">Transmembrane helix</keyword>
<evidence type="ECO:0000256" key="6">
    <source>
        <dbReference type="SAM" id="MobiDB-lite"/>
    </source>
</evidence>
<feature type="transmembrane region" description="Helical" evidence="7">
    <location>
        <begin position="49"/>
        <end position="69"/>
    </location>
</feature>
<evidence type="ECO:0000256" key="1">
    <source>
        <dbReference type="ARBA" id="ARBA00004141"/>
    </source>
</evidence>
<gene>
    <name evidence="9" type="ORF">RM479_12950</name>
</gene>
<feature type="transmembrane region" description="Helical" evidence="7">
    <location>
        <begin position="214"/>
        <end position="232"/>
    </location>
</feature>
<dbReference type="InterPro" id="IPR037185">
    <property type="entry name" value="EmrE-like"/>
</dbReference>
<feature type="transmembrane region" description="Helical" evidence="7">
    <location>
        <begin position="244"/>
        <end position="264"/>
    </location>
</feature>
<feature type="region of interest" description="Disordered" evidence="6">
    <location>
        <begin position="325"/>
        <end position="383"/>
    </location>
</feature>
<feature type="transmembrane region" description="Helical" evidence="7">
    <location>
        <begin position="104"/>
        <end position="124"/>
    </location>
</feature>
<dbReference type="RefSeq" id="WP_311511974.1">
    <property type="nucleotide sequence ID" value="NZ_JAVREP010000007.1"/>
</dbReference>
<evidence type="ECO:0000259" key="8">
    <source>
        <dbReference type="Pfam" id="PF00892"/>
    </source>
</evidence>
<comment type="caution">
    <text evidence="9">The sequence shown here is derived from an EMBL/GenBank/DDBJ whole genome shotgun (WGS) entry which is preliminary data.</text>
</comment>
<feature type="transmembrane region" description="Helical" evidence="7">
    <location>
        <begin position="154"/>
        <end position="173"/>
    </location>
</feature>
<feature type="domain" description="EamA" evidence="8">
    <location>
        <begin position="155"/>
        <end position="282"/>
    </location>
</feature>
<reference evidence="10" key="1">
    <citation type="submission" date="2023-07" db="EMBL/GenBank/DDBJ databases">
        <title>30 novel species of actinomycetes from the DSMZ collection.</title>
        <authorList>
            <person name="Nouioui I."/>
        </authorList>
    </citation>
    <scope>NUCLEOTIDE SEQUENCE [LARGE SCALE GENOMIC DNA]</scope>
    <source>
        <strain evidence="10">DSM 44743</strain>
    </source>
</reference>
<evidence type="ECO:0000313" key="10">
    <source>
        <dbReference type="Proteomes" id="UP001183390"/>
    </source>
</evidence>
<evidence type="ECO:0000256" key="7">
    <source>
        <dbReference type="SAM" id="Phobius"/>
    </source>
</evidence>
<evidence type="ECO:0000256" key="2">
    <source>
        <dbReference type="ARBA" id="ARBA00007362"/>
    </source>
</evidence>
<comment type="subcellular location">
    <subcellularLocation>
        <location evidence="1">Membrane</location>
        <topology evidence="1">Multi-pass membrane protein</topology>
    </subcellularLocation>
</comment>
<proteinExistence type="inferred from homology"/>
<evidence type="ECO:0000256" key="5">
    <source>
        <dbReference type="ARBA" id="ARBA00023136"/>
    </source>
</evidence>
<dbReference type="SUPFAM" id="SSF103481">
    <property type="entry name" value="Multidrug resistance efflux transporter EmrE"/>
    <property type="match status" value="1"/>
</dbReference>
<evidence type="ECO:0000256" key="3">
    <source>
        <dbReference type="ARBA" id="ARBA00022692"/>
    </source>
</evidence>